<feature type="domain" description="Halobacterial output" evidence="1">
    <location>
        <begin position="31"/>
        <end position="101"/>
    </location>
</feature>
<accession>L9XW01</accession>
<dbReference type="RefSeq" id="WP_006431893.1">
    <property type="nucleotide sequence ID" value="NZ_AOID01000044.1"/>
</dbReference>
<evidence type="ECO:0000313" key="3">
    <source>
        <dbReference type="Proteomes" id="UP000011632"/>
    </source>
</evidence>
<proteinExistence type="predicted"/>
<reference evidence="2 3" key="1">
    <citation type="journal article" date="2014" name="PLoS Genet.">
        <title>Phylogenetically driven sequencing of extremely halophilic archaea reveals strategies for static and dynamic osmo-response.</title>
        <authorList>
            <person name="Becker E.A."/>
            <person name="Seitzer P.M."/>
            <person name="Tritt A."/>
            <person name="Larsen D."/>
            <person name="Krusor M."/>
            <person name="Yao A.I."/>
            <person name="Wu D."/>
            <person name="Madern D."/>
            <person name="Eisen J.A."/>
            <person name="Darling A.E."/>
            <person name="Facciotti M.T."/>
        </authorList>
    </citation>
    <scope>NUCLEOTIDE SEQUENCE [LARGE SCALE GENOMIC DNA]</scope>
    <source>
        <strain evidence="2 3">JCM 10478</strain>
    </source>
</reference>
<sequence length="117" mass="12538">MTASLASTELESLEFDRESGTYRAQYDRDATAASMAVVAAVSDVLGVDPIELDPLYNTVDTDALNELVQRRDTSHGSVDVSFTLEGYEITVFSNEVVTVSPSASGRADGETLGITRQ</sequence>
<comment type="caution">
    <text evidence="2">The sequence shown here is derived from an EMBL/GenBank/DDBJ whole genome shotgun (WGS) entry which is preliminary data.</text>
</comment>
<dbReference type="EMBL" id="AOID01000044">
    <property type="protein sequence ID" value="ELY65692.1"/>
    <property type="molecule type" value="Genomic_DNA"/>
</dbReference>
<evidence type="ECO:0000313" key="2">
    <source>
        <dbReference type="EMBL" id="ELY65692.1"/>
    </source>
</evidence>
<dbReference type="STRING" id="1227496.C489_14020"/>
<dbReference type="AlphaFoldDB" id="L9XW01"/>
<dbReference type="InterPro" id="IPR040624">
    <property type="entry name" value="HalOD1"/>
</dbReference>
<dbReference type="Proteomes" id="UP000011632">
    <property type="component" value="Unassembled WGS sequence"/>
</dbReference>
<dbReference type="Pfam" id="PF18545">
    <property type="entry name" value="HalOD1"/>
    <property type="match status" value="1"/>
</dbReference>
<name>L9XW01_9EURY</name>
<protein>
    <recommendedName>
        <fullName evidence="1">Halobacterial output domain-containing protein</fullName>
    </recommendedName>
</protein>
<gene>
    <name evidence="2" type="ORF">C489_14020</name>
</gene>
<dbReference type="PATRIC" id="fig|1227496.3.peg.2811"/>
<organism evidence="2 3">
    <name type="scientific">Natrinema versiforme JCM 10478</name>
    <dbReference type="NCBI Taxonomy" id="1227496"/>
    <lineage>
        <taxon>Archaea</taxon>
        <taxon>Methanobacteriati</taxon>
        <taxon>Methanobacteriota</taxon>
        <taxon>Stenosarchaea group</taxon>
        <taxon>Halobacteria</taxon>
        <taxon>Halobacteriales</taxon>
        <taxon>Natrialbaceae</taxon>
        <taxon>Natrinema</taxon>
    </lineage>
</organism>
<dbReference type="OrthoDB" id="205616at2157"/>
<keyword evidence="3" id="KW-1185">Reference proteome</keyword>
<evidence type="ECO:0000259" key="1">
    <source>
        <dbReference type="Pfam" id="PF18545"/>
    </source>
</evidence>